<dbReference type="GO" id="GO:0016020">
    <property type="term" value="C:membrane"/>
    <property type="evidence" value="ECO:0007669"/>
    <property type="project" value="TreeGrafter"/>
</dbReference>
<sequence>MAPAMFLRLLLLVVLAVVRPCAAADAGAADDGSIVELWPMPTSASKGGQTLHVSKDLKMTAVGSKYADGKAILKDAFQRMVTLIELNHVINGTYQGLPMLAGLNVVVHLPGDELNFGVDESYNLSVPATGNPIYAQIEAQTVFGALHAFEVAGLPHHALNNGLEAELQRKL</sequence>
<evidence type="ECO:0000313" key="5">
    <source>
        <dbReference type="Proteomes" id="UP000032180"/>
    </source>
</evidence>
<proteinExistence type="predicted"/>
<feature type="domain" description="Beta-hexosaminidase eukaryotic type N-terminal" evidence="3">
    <location>
        <begin position="37"/>
        <end position="150"/>
    </location>
</feature>
<dbReference type="AlphaFoldDB" id="A0A0D9WGJ1"/>
<organism evidence="4 5">
    <name type="scientific">Leersia perrieri</name>
    <dbReference type="NCBI Taxonomy" id="77586"/>
    <lineage>
        <taxon>Eukaryota</taxon>
        <taxon>Viridiplantae</taxon>
        <taxon>Streptophyta</taxon>
        <taxon>Embryophyta</taxon>
        <taxon>Tracheophyta</taxon>
        <taxon>Spermatophyta</taxon>
        <taxon>Magnoliopsida</taxon>
        <taxon>Liliopsida</taxon>
        <taxon>Poales</taxon>
        <taxon>Poaceae</taxon>
        <taxon>BOP clade</taxon>
        <taxon>Oryzoideae</taxon>
        <taxon>Oryzeae</taxon>
        <taxon>Oryzinae</taxon>
        <taxon>Leersia</taxon>
    </lineage>
</organism>
<dbReference type="eggNOG" id="KOG2499">
    <property type="taxonomic scope" value="Eukaryota"/>
</dbReference>
<keyword evidence="1" id="KW-0378">Hydrolase</keyword>
<keyword evidence="2" id="KW-0732">Signal</keyword>
<dbReference type="SUPFAM" id="SSF55545">
    <property type="entry name" value="beta-N-acetylhexosaminidase-like domain"/>
    <property type="match status" value="1"/>
</dbReference>
<keyword evidence="5" id="KW-1185">Reference proteome</keyword>
<dbReference type="InterPro" id="IPR025705">
    <property type="entry name" value="Beta_hexosaminidase_sua/sub"/>
</dbReference>
<dbReference type="EnsemblPlants" id="LPERR05G13150.1">
    <property type="protein sequence ID" value="LPERR05G13150.1"/>
    <property type="gene ID" value="LPERR05G13150"/>
</dbReference>
<evidence type="ECO:0000313" key="4">
    <source>
        <dbReference type="EnsemblPlants" id="LPERR05G13150.1"/>
    </source>
</evidence>
<reference evidence="4" key="3">
    <citation type="submission" date="2015-04" db="UniProtKB">
        <authorList>
            <consortium name="EnsemblPlants"/>
        </authorList>
    </citation>
    <scope>IDENTIFICATION</scope>
</reference>
<reference evidence="5" key="2">
    <citation type="submission" date="2013-12" db="EMBL/GenBank/DDBJ databases">
        <authorList>
            <person name="Yu Y."/>
            <person name="Lee S."/>
            <person name="de Baynast K."/>
            <person name="Wissotski M."/>
            <person name="Liu L."/>
            <person name="Talag J."/>
            <person name="Goicoechea J."/>
            <person name="Angelova A."/>
            <person name="Jetty R."/>
            <person name="Kudrna D."/>
            <person name="Golser W."/>
            <person name="Rivera L."/>
            <person name="Zhang J."/>
            <person name="Wing R."/>
        </authorList>
    </citation>
    <scope>NUCLEOTIDE SEQUENCE</scope>
</reference>
<evidence type="ECO:0000256" key="1">
    <source>
        <dbReference type="ARBA" id="ARBA00022801"/>
    </source>
</evidence>
<dbReference type="GO" id="GO:0030203">
    <property type="term" value="P:glycosaminoglycan metabolic process"/>
    <property type="evidence" value="ECO:0007669"/>
    <property type="project" value="TreeGrafter"/>
</dbReference>
<dbReference type="PANTHER" id="PTHR22600">
    <property type="entry name" value="BETA-HEXOSAMINIDASE"/>
    <property type="match status" value="1"/>
</dbReference>
<dbReference type="GO" id="GO:0004563">
    <property type="term" value="F:beta-N-acetylhexosaminidase activity"/>
    <property type="evidence" value="ECO:0007669"/>
    <property type="project" value="InterPro"/>
</dbReference>
<name>A0A0D9WGJ1_9ORYZ</name>
<dbReference type="Gramene" id="LPERR05G13150.1">
    <property type="protein sequence ID" value="LPERR05G13150.1"/>
    <property type="gene ID" value="LPERR05G13150"/>
</dbReference>
<evidence type="ECO:0000256" key="2">
    <source>
        <dbReference type="SAM" id="SignalP"/>
    </source>
</evidence>
<dbReference type="STRING" id="77586.A0A0D9WGJ1"/>
<dbReference type="InterPro" id="IPR029018">
    <property type="entry name" value="Hex-like_dom2"/>
</dbReference>
<dbReference type="Proteomes" id="UP000032180">
    <property type="component" value="Chromosome 5"/>
</dbReference>
<dbReference type="InterPro" id="IPR029019">
    <property type="entry name" value="HEX_eukaryotic_N"/>
</dbReference>
<accession>A0A0D9WGJ1</accession>
<feature type="signal peptide" evidence="2">
    <location>
        <begin position="1"/>
        <end position="23"/>
    </location>
</feature>
<dbReference type="Gene3D" id="3.30.379.10">
    <property type="entry name" value="Chitobiase/beta-hexosaminidase domain 2-like"/>
    <property type="match status" value="1"/>
</dbReference>
<reference evidence="4 5" key="1">
    <citation type="submission" date="2012-08" db="EMBL/GenBank/DDBJ databases">
        <title>Oryza genome evolution.</title>
        <authorList>
            <person name="Wing R.A."/>
        </authorList>
    </citation>
    <scope>NUCLEOTIDE SEQUENCE</scope>
</reference>
<protein>
    <recommendedName>
        <fullName evidence="3">Beta-hexosaminidase eukaryotic type N-terminal domain-containing protein</fullName>
    </recommendedName>
</protein>
<dbReference type="HOGENOM" id="CLU_146284_0_0_1"/>
<dbReference type="GO" id="GO:0005975">
    <property type="term" value="P:carbohydrate metabolic process"/>
    <property type="evidence" value="ECO:0007669"/>
    <property type="project" value="InterPro"/>
</dbReference>
<dbReference type="PANTHER" id="PTHR22600:SF21">
    <property type="entry name" value="BETA-HEXOSAMINIDASE A"/>
    <property type="match status" value="1"/>
</dbReference>
<feature type="chain" id="PRO_5002348611" description="Beta-hexosaminidase eukaryotic type N-terminal domain-containing protein" evidence="2">
    <location>
        <begin position="24"/>
        <end position="171"/>
    </location>
</feature>
<evidence type="ECO:0000259" key="3">
    <source>
        <dbReference type="Pfam" id="PF14845"/>
    </source>
</evidence>
<dbReference type="Pfam" id="PF14845">
    <property type="entry name" value="Glycohydro_20b2"/>
    <property type="match status" value="1"/>
</dbReference>